<evidence type="ECO:0000259" key="9">
    <source>
        <dbReference type="PROSITE" id="PS50928"/>
    </source>
</evidence>
<evidence type="ECO:0000313" key="11">
    <source>
        <dbReference type="Proteomes" id="UP001531129"/>
    </source>
</evidence>
<dbReference type="InterPro" id="IPR043429">
    <property type="entry name" value="ArtM/GltK/GlnP/TcyL/YhdX-like"/>
</dbReference>
<feature type="transmembrane region" description="Helical" evidence="8">
    <location>
        <begin position="178"/>
        <end position="206"/>
    </location>
</feature>
<dbReference type="PANTHER" id="PTHR30614">
    <property type="entry name" value="MEMBRANE COMPONENT OF AMINO ACID ABC TRANSPORTER"/>
    <property type="match status" value="1"/>
</dbReference>
<comment type="subcellular location">
    <subcellularLocation>
        <location evidence="1">Cell inner membrane</location>
        <topology evidence="1">Multi-pass membrane protein</topology>
    </subcellularLocation>
    <subcellularLocation>
        <location evidence="8">Cell membrane</location>
        <topology evidence="8">Multi-pass membrane protein</topology>
    </subcellularLocation>
</comment>
<comment type="similarity">
    <text evidence="2">Belongs to the binding-protein-dependent transport system permease family. HisMQ subfamily.</text>
</comment>
<keyword evidence="11" id="KW-1185">Reference proteome</keyword>
<reference evidence="10 11" key="1">
    <citation type="submission" date="2024-01" db="EMBL/GenBank/DDBJ databases">
        <title>Draft genome sequences of three bacterial strains isolated from Acacia saligna represent a potential new species within the genus Rhizobium.</title>
        <authorList>
            <person name="Tambong J.T."/>
            <person name="Mnasri B."/>
        </authorList>
    </citation>
    <scope>NUCLEOTIDE SEQUENCE [LARGE SCALE GENOMIC DNA]</scope>
    <source>
        <strain evidence="10 11">1AS12I</strain>
    </source>
</reference>
<sequence>MKQRLEVYFGTPAKSATTIVLGALALAFFWWIFRWAIVDATWTGDASQCRANPGGACWTFLTNKMSFILFGFYPLEEIGRVVALCALFAACLVLSLMAIATGTKTLLRALPLLWLAQLAASFVLLSGGVFGLAPVPERLWSGLPITIVLSVSTILLGLPLGTLIALGRKSRNGAVRMLCLWFVEVMRALPIIAVLFIATIIVPLFLPVQLEIGTLFRALVGLLLVAAAYFSEIVRSGLNAIPHLQYEAADSLGFTRLQRVRLVILPQAFSLVVPPLVSLAASLLKDTTLIVIISQFDLVGTARLAISDPQWTGFSAEGFVFIGVIYFAMCCSIIKFGEMAEMLMSVGRR</sequence>
<evidence type="ECO:0000256" key="1">
    <source>
        <dbReference type="ARBA" id="ARBA00004429"/>
    </source>
</evidence>
<comment type="caution">
    <text evidence="10">The sequence shown here is derived from an EMBL/GenBank/DDBJ whole genome shotgun (WGS) entry which is preliminary data.</text>
</comment>
<organism evidence="10 11">
    <name type="scientific">Rhizobium aouanii</name>
    <dbReference type="NCBI Taxonomy" id="3118145"/>
    <lineage>
        <taxon>Bacteria</taxon>
        <taxon>Pseudomonadati</taxon>
        <taxon>Pseudomonadota</taxon>
        <taxon>Alphaproteobacteria</taxon>
        <taxon>Hyphomicrobiales</taxon>
        <taxon>Rhizobiaceae</taxon>
        <taxon>Rhizobium/Agrobacterium group</taxon>
        <taxon>Rhizobium</taxon>
    </lineage>
</organism>
<evidence type="ECO:0000256" key="2">
    <source>
        <dbReference type="ARBA" id="ARBA00010072"/>
    </source>
</evidence>
<keyword evidence="3 8" id="KW-0813">Transport</keyword>
<feature type="transmembrane region" description="Helical" evidence="8">
    <location>
        <begin position="318"/>
        <end position="337"/>
    </location>
</feature>
<evidence type="ECO:0000256" key="5">
    <source>
        <dbReference type="ARBA" id="ARBA00022692"/>
    </source>
</evidence>
<dbReference type="SUPFAM" id="SSF161098">
    <property type="entry name" value="MetI-like"/>
    <property type="match status" value="1"/>
</dbReference>
<gene>
    <name evidence="10" type="ORF">V8Q02_13100</name>
</gene>
<keyword evidence="6 8" id="KW-1133">Transmembrane helix</keyword>
<evidence type="ECO:0000256" key="8">
    <source>
        <dbReference type="RuleBase" id="RU363032"/>
    </source>
</evidence>
<feature type="transmembrane region" description="Helical" evidence="8">
    <location>
        <begin position="12"/>
        <end position="33"/>
    </location>
</feature>
<feature type="transmembrane region" description="Helical" evidence="8">
    <location>
        <begin position="262"/>
        <end position="281"/>
    </location>
</feature>
<dbReference type="EMBL" id="JBAMYC010000006">
    <property type="protein sequence ID" value="MEI1248940.1"/>
    <property type="molecule type" value="Genomic_DNA"/>
</dbReference>
<keyword evidence="4" id="KW-1003">Cell membrane</keyword>
<dbReference type="InterPro" id="IPR010065">
    <property type="entry name" value="AA_ABC_transptr_permease_3TM"/>
</dbReference>
<dbReference type="RefSeq" id="WP_264396565.1">
    <property type="nucleotide sequence ID" value="NZ_JBAMYB010000006.1"/>
</dbReference>
<keyword evidence="7 8" id="KW-0472">Membrane</keyword>
<name>A0ABU8CJJ8_9HYPH</name>
<accession>A0ABU8CJJ8</accession>
<feature type="transmembrane region" description="Helical" evidence="8">
    <location>
        <begin position="212"/>
        <end position="230"/>
    </location>
</feature>
<evidence type="ECO:0000256" key="4">
    <source>
        <dbReference type="ARBA" id="ARBA00022475"/>
    </source>
</evidence>
<dbReference type="NCBIfam" id="TIGR01726">
    <property type="entry name" value="HEQRo_perm_3TM"/>
    <property type="match status" value="1"/>
</dbReference>
<dbReference type="Gene3D" id="1.10.3720.10">
    <property type="entry name" value="MetI-like"/>
    <property type="match status" value="1"/>
</dbReference>
<feature type="transmembrane region" description="Helical" evidence="8">
    <location>
        <begin position="145"/>
        <end position="166"/>
    </location>
</feature>
<feature type="domain" description="ABC transmembrane type-1" evidence="9">
    <location>
        <begin position="143"/>
        <end position="332"/>
    </location>
</feature>
<dbReference type="InterPro" id="IPR035906">
    <property type="entry name" value="MetI-like_sf"/>
</dbReference>
<dbReference type="CDD" id="cd06261">
    <property type="entry name" value="TM_PBP2"/>
    <property type="match status" value="1"/>
</dbReference>
<dbReference type="PROSITE" id="PS50928">
    <property type="entry name" value="ABC_TM1"/>
    <property type="match status" value="1"/>
</dbReference>
<evidence type="ECO:0000256" key="7">
    <source>
        <dbReference type="ARBA" id="ARBA00023136"/>
    </source>
</evidence>
<proteinExistence type="inferred from homology"/>
<keyword evidence="5 8" id="KW-0812">Transmembrane</keyword>
<feature type="transmembrane region" description="Helical" evidence="8">
    <location>
        <begin position="112"/>
        <end position="133"/>
    </location>
</feature>
<protein>
    <submittedName>
        <fullName evidence="10">Amino acid ABC transporter permease</fullName>
    </submittedName>
</protein>
<evidence type="ECO:0000313" key="10">
    <source>
        <dbReference type="EMBL" id="MEI1248940.1"/>
    </source>
</evidence>
<dbReference type="Pfam" id="PF00528">
    <property type="entry name" value="BPD_transp_1"/>
    <property type="match status" value="1"/>
</dbReference>
<evidence type="ECO:0000256" key="6">
    <source>
        <dbReference type="ARBA" id="ARBA00022989"/>
    </source>
</evidence>
<evidence type="ECO:0000256" key="3">
    <source>
        <dbReference type="ARBA" id="ARBA00022448"/>
    </source>
</evidence>
<dbReference type="Proteomes" id="UP001531129">
    <property type="component" value="Unassembled WGS sequence"/>
</dbReference>
<dbReference type="PANTHER" id="PTHR30614:SF41">
    <property type="entry name" value="INNER MEMBRANE AMINO-ACID ABC TRANSPORTER PERMEASE PROTEIN YHDY"/>
    <property type="match status" value="1"/>
</dbReference>
<feature type="transmembrane region" description="Helical" evidence="8">
    <location>
        <begin position="78"/>
        <end position="100"/>
    </location>
</feature>
<dbReference type="InterPro" id="IPR000515">
    <property type="entry name" value="MetI-like"/>
</dbReference>